<dbReference type="EMBL" id="ANJA01003323">
    <property type="protein sequence ID" value="ETO64168.1"/>
    <property type="molecule type" value="Genomic_DNA"/>
</dbReference>
<evidence type="ECO:0000256" key="1">
    <source>
        <dbReference type="SAM" id="MobiDB-lite"/>
    </source>
</evidence>
<dbReference type="Proteomes" id="UP000028582">
    <property type="component" value="Unassembled WGS sequence"/>
</dbReference>
<feature type="region of interest" description="Disordered" evidence="1">
    <location>
        <begin position="63"/>
        <end position="94"/>
    </location>
</feature>
<name>A0A080ZC07_PHYNI</name>
<organism evidence="2 3">
    <name type="scientific">Phytophthora nicotianae P1976</name>
    <dbReference type="NCBI Taxonomy" id="1317066"/>
    <lineage>
        <taxon>Eukaryota</taxon>
        <taxon>Sar</taxon>
        <taxon>Stramenopiles</taxon>
        <taxon>Oomycota</taxon>
        <taxon>Peronosporomycetes</taxon>
        <taxon>Peronosporales</taxon>
        <taxon>Peronosporaceae</taxon>
        <taxon>Phytophthora</taxon>
    </lineage>
</organism>
<feature type="compositionally biased region" description="Basic and acidic residues" evidence="1">
    <location>
        <begin position="64"/>
        <end position="80"/>
    </location>
</feature>
<sequence length="124" mass="13862">MARRFELTETEMPTLRQVQWSVSSYSKKHLHHNDDYDEILGQIDQLAYGPTVSDTTPFSFGWEGDARGKPDVGNGSDEKPIFGGTDNEASSTECGPRPRVICVSYGRHVQVEPSRVSCLCLRDL</sequence>
<accession>A0A080ZC07</accession>
<gene>
    <name evidence="2" type="ORF">F444_18262</name>
</gene>
<reference evidence="2 3" key="1">
    <citation type="submission" date="2013-11" db="EMBL/GenBank/DDBJ databases">
        <title>The Genome Sequence of Phytophthora parasitica P1976.</title>
        <authorList>
            <consortium name="The Broad Institute Genomics Platform"/>
            <person name="Russ C."/>
            <person name="Tyler B."/>
            <person name="Panabieres F."/>
            <person name="Shan W."/>
            <person name="Tripathy S."/>
            <person name="Grunwald N."/>
            <person name="Machado M."/>
            <person name="Johnson C.S."/>
            <person name="Walker B."/>
            <person name="Young S."/>
            <person name="Zeng Q."/>
            <person name="Gargeya S."/>
            <person name="Fitzgerald M."/>
            <person name="Haas B."/>
            <person name="Abouelleil A."/>
            <person name="Allen A.W."/>
            <person name="Alvarado L."/>
            <person name="Arachchi H.M."/>
            <person name="Berlin A.M."/>
            <person name="Chapman S.B."/>
            <person name="Gainer-Dewar J."/>
            <person name="Goldberg J."/>
            <person name="Griggs A."/>
            <person name="Gujja S."/>
            <person name="Hansen M."/>
            <person name="Howarth C."/>
            <person name="Imamovic A."/>
            <person name="Ireland A."/>
            <person name="Larimer J."/>
            <person name="McCowan C."/>
            <person name="Murphy C."/>
            <person name="Pearson M."/>
            <person name="Poon T.W."/>
            <person name="Priest M."/>
            <person name="Roberts A."/>
            <person name="Saif S."/>
            <person name="Shea T."/>
            <person name="Sisk P."/>
            <person name="Sykes S."/>
            <person name="Wortman J."/>
            <person name="Nusbaum C."/>
            <person name="Birren B."/>
        </authorList>
    </citation>
    <scope>NUCLEOTIDE SEQUENCE [LARGE SCALE GENOMIC DNA]</scope>
    <source>
        <strain evidence="2 3">P1976</strain>
    </source>
</reference>
<dbReference type="OrthoDB" id="123452at2759"/>
<comment type="caution">
    <text evidence="2">The sequence shown here is derived from an EMBL/GenBank/DDBJ whole genome shotgun (WGS) entry which is preliminary data.</text>
</comment>
<protein>
    <submittedName>
        <fullName evidence="2">Uncharacterized protein</fullName>
    </submittedName>
</protein>
<dbReference type="AlphaFoldDB" id="A0A080ZC07"/>
<evidence type="ECO:0000313" key="3">
    <source>
        <dbReference type="Proteomes" id="UP000028582"/>
    </source>
</evidence>
<evidence type="ECO:0000313" key="2">
    <source>
        <dbReference type="EMBL" id="ETO64168.1"/>
    </source>
</evidence>
<proteinExistence type="predicted"/>